<keyword evidence="5" id="KW-1185">Reference proteome</keyword>
<organism evidence="4 5">
    <name type="scientific">Talaromyces amestolkiae</name>
    <dbReference type="NCBI Taxonomy" id="1196081"/>
    <lineage>
        <taxon>Eukaryota</taxon>
        <taxon>Fungi</taxon>
        <taxon>Dikarya</taxon>
        <taxon>Ascomycota</taxon>
        <taxon>Pezizomycotina</taxon>
        <taxon>Eurotiomycetes</taxon>
        <taxon>Eurotiomycetidae</taxon>
        <taxon>Eurotiales</taxon>
        <taxon>Trichocomaceae</taxon>
        <taxon>Talaromyces</taxon>
        <taxon>Talaromyces sect. Talaromyces</taxon>
    </lineage>
</organism>
<proteinExistence type="predicted"/>
<feature type="transmembrane region" description="Helical" evidence="2">
    <location>
        <begin position="172"/>
        <end position="191"/>
    </location>
</feature>
<reference evidence="4 5" key="1">
    <citation type="journal article" date="2017" name="Biotechnol. Biofuels">
        <title>Differential beta-glucosidase expression as a function of carbon source availability in Talaromyces amestolkiae: a genomic and proteomic approach.</title>
        <authorList>
            <person name="de Eugenio L.I."/>
            <person name="Mendez-Liter J.A."/>
            <person name="Nieto-Dominguez M."/>
            <person name="Alonso L."/>
            <person name="Gil-Munoz J."/>
            <person name="Barriuso J."/>
            <person name="Prieto A."/>
            <person name="Martinez M.J."/>
        </authorList>
    </citation>
    <scope>NUCLEOTIDE SEQUENCE [LARGE SCALE GENOMIC DNA]</scope>
    <source>
        <strain evidence="4 5">CIB</strain>
    </source>
</reference>
<evidence type="ECO:0000313" key="5">
    <source>
        <dbReference type="Proteomes" id="UP000249363"/>
    </source>
</evidence>
<feature type="domain" description="AB hydrolase-1" evidence="3">
    <location>
        <begin position="53"/>
        <end position="327"/>
    </location>
</feature>
<evidence type="ECO:0000256" key="1">
    <source>
        <dbReference type="SAM" id="MobiDB-lite"/>
    </source>
</evidence>
<sequence>MSIQPTLRRVARASNAHNHTVHTAFANPHSQTFQLHDGRVLGFAEYGNPNGRPLLYFHGFPSSRIEAEPADDMARRCGIRILALDRPGFGLSTPQPGRKIVDWPNDVRDFATGMGLDRFAVMGLSGGGPFALACAHALPKDMVAGVGLFASGGPWAAGTHHMSLMRRMMRALAVYWPYGLGLLLNVLVRGFRAVATSGPIVRRVDAWLEAQDKKKKEKEQESAASIENDTSIANPKKTPAERRKYLLDVLINEPFVQGASATVLEADLLSSPDWGFKFEDVDFDPVRIWHGSKDGNSPIAAIKYLAQRLPHGVLTEYENDTHYTMFSHLEEALTELARDYDAHASDISSTS</sequence>
<evidence type="ECO:0000256" key="2">
    <source>
        <dbReference type="SAM" id="Phobius"/>
    </source>
</evidence>
<dbReference type="PANTHER" id="PTHR45763:SF46">
    <property type="entry name" value="AB HYDROLASE-1 DOMAIN-CONTAINING PROTEIN"/>
    <property type="match status" value="1"/>
</dbReference>
<dbReference type="PANTHER" id="PTHR45763">
    <property type="entry name" value="HYDROLASE, ALPHA/BETA FOLD FAMILY PROTEIN, EXPRESSED-RELATED"/>
    <property type="match status" value="1"/>
</dbReference>
<dbReference type="Pfam" id="PF00561">
    <property type="entry name" value="Abhydrolase_1"/>
    <property type="match status" value="1"/>
</dbReference>
<feature type="compositionally biased region" description="Basic and acidic residues" evidence="1">
    <location>
        <begin position="211"/>
        <end position="221"/>
    </location>
</feature>
<dbReference type="AlphaFoldDB" id="A0A364L456"/>
<dbReference type="SUPFAM" id="SSF53474">
    <property type="entry name" value="alpha/beta-Hydrolases"/>
    <property type="match status" value="1"/>
</dbReference>
<evidence type="ECO:0000259" key="3">
    <source>
        <dbReference type="Pfam" id="PF00561"/>
    </source>
</evidence>
<dbReference type="OrthoDB" id="294702at2759"/>
<dbReference type="InterPro" id="IPR000073">
    <property type="entry name" value="AB_hydrolase_1"/>
</dbReference>
<comment type="caution">
    <text evidence="4">The sequence shown here is derived from an EMBL/GenBank/DDBJ whole genome shotgun (WGS) entry which is preliminary data.</text>
</comment>
<protein>
    <recommendedName>
        <fullName evidence="3">AB hydrolase-1 domain-containing protein</fullName>
    </recommendedName>
</protein>
<dbReference type="InterPro" id="IPR029058">
    <property type="entry name" value="AB_hydrolase_fold"/>
</dbReference>
<feature type="region of interest" description="Disordered" evidence="1">
    <location>
        <begin position="211"/>
        <end position="237"/>
    </location>
</feature>
<dbReference type="STRING" id="1196081.A0A364L456"/>
<keyword evidence="2" id="KW-1133">Transmembrane helix</keyword>
<dbReference type="GeneID" id="63795823"/>
<name>A0A364L456_TALAM</name>
<dbReference type="Proteomes" id="UP000249363">
    <property type="component" value="Unassembled WGS sequence"/>
</dbReference>
<dbReference type="Gene3D" id="3.40.50.1820">
    <property type="entry name" value="alpha/beta hydrolase"/>
    <property type="match status" value="1"/>
</dbReference>
<keyword evidence="2" id="KW-0472">Membrane</keyword>
<keyword evidence="2" id="KW-0812">Transmembrane</keyword>
<dbReference type="EMBL" id="MIKG01000012">
    <property type="protein sequence ID" value="RAO70595.1"/>
    <property type="molecule type" value="Genomic_DNA"/>
</dbReference>
<gene>
    <name evidence="4" type="ORF">BHQ10_006607</name>
</gene>
<accession>A0A364L456</accession>
<evidence type="ECO:0000313" key="4">
    <source>
        <dbReference type="EMBL" id="RAO70595.1"/>
    </source>
</evidence>
<dbReference type="RefSeq" id="XP_040735111.1">
    <property type="nucleotide sequence ID" value="XM_040879212.1"/>
</dbReference>